<proteinExistence type="predicted"/>
<comment type="caution">
    <text evidence="1">The sequence shown here is derived from an EMBL/GenBank/DDBJ whole genome shotgun (WGS) entry which is preliminary data.</text>
</comment>
<keyword evidence="2" id="KW-1185">Reference proteome</keyword>
<reference evidence="1" key="1">
    <citation type="journal article" date="2014" name="Int. J. Syst. Evol. Microbiol.">
        <title>Complete genome sequence of Corynebacterium casei LMG S-19264T (=DSM 44701T), isolated from a smear-ripened cheese.</title>
        <authorList>
            <consortium name="US DOE Joint Genome Institute (JGI-PGF)"/>
            <person name="Walter F."/>
            <person name="Albersmeier A."/>
            <person name="Kalinowski J."/>
            <person name="Ruckert C."/>
        </authorList>
    </citation>
    <scope>NUCLEOTIDE SEQUENCE</scope>
    <source>
        <strain evidence="1">KCTC 23714</strain>
    </source>
</reference>
<reference evidence="1" key="2">
    <citation type="submission" date="2020-09" db="EMBL/GenBank/DDBJ databases">
        <authorList>
            <person name="Sun Q."/>
            <person name="Kim S."/>
        </authorList>
    </citation>
    <scope>NUCLEOTIDE SEQUENCE</scope>
    <source>
        <strain evidence="1">KCTC 23714</strain>
    </source>
</reference>
<keyword evidence="1" id="KW-0966">Cell projection</keyword>
<dbReference type="EMBL" id="BMYQ01000002">
    <property type="protein sequence ID" value="GGW25814.1"/>
    <property type="molecule type" value="Genomic_DNA"/>
</dbReference>
<protein>
    <submittedName>
        <fullName evidence="1">Flagellar biosynthesis protein FlgB</fullName>
    </submittedName>
</protein>
<organism evidence="1 2">
    <name type="scientific">Gemmobacter lanyuensis</name>
    <dbReference type="NCBI Taxonomy" id="1054497"/>
    <lineage>
        <taxon>Bacteria</taxon>
        <taxon>Pseudomonadati</taxon>
        <taxon>Pseudomonadota</taxon>
        <taxon>Alphaproteobacteria</taxon>
        <taxon>Rhodobacterales</taxon>
        <taxon>Paracoccaceae</taxon>
        <taxon>Gemmobacter</taxon>
    </lineage>
</organism>
<accession>A0A918MHD7</accession>
<gene>
    <name evidence="1" type="ORF">GCM10011452_12240</name>
</gene>
<evidence type="ECO:0000313" key="1">
    <source>
        <dbReference type="EMBL" id="GGW25814.1"/>
    </source>
</evidence>
<keyword evidence="1" id="KW-0969">Cilium</keyword>
<dbReference type="RefSeq" id="WP_189632955.1">
    <property type="nucleotide sequence ID" value="NZ_BMYQ01000002.1"/>
</dbReference>
<dbReference type="Proteomes" id="UP000628984">
    <property type="component" value="Unassembled WGS sequence"/>
</dbReference>
<name>A0A918MHD7_9RHOB</name>
<dbReference type="AlphaFoldDB" id="A0A918MHD7"/>
<evidence type="ECO:0000313" key="2">
    <source>
        <dbReference type="Proteomes" id="UP000628984"/>
    </source>
</evidence>
<keyword evidence="1" id="KW-0282">Flagellum</keyword>
<sequence>MFEKLQIVRMAQALAGHAGARQGEIARNIANADTPGYRARDMPDFAAAYADGGGLRQSRPGHLESGSTYRGAAEICVTKGAASPDGNTVSLETEMLKAAEVRQQHDMALAIYRSTSRILRLSLGRQG</sequence>
<dbReference type="NCBIfam" id="NF009270">
    <property type="entry name" value="PRK12627.1"/>
    <property type="match status" value="1"/>
</dbReference>